<reference evidence="3 4" key="1">
    <citation type="journal article" date="2007" name="Science">
        <title>The Fusarium graminearum genome reveals a link between localized polymorphism and pathogen specialization.</title>
        <authorList>
            <person name="Cuomo C.A."/>
            <person name="Gueldener U."/>
            <person name="Xu J.-R."/>
            <person name="Trail F."/>
            <person name="Turgeon B.G."/>
            <person name="Di Pietro A."/>
            <person name="Walton J.D."/>
            <person name="Ma L.-J."/>
            <person name="Baker S.E."/>
            <person name="Rep M."/>
            <person name="Adam G."/>
            <person name="Antoniw J."/>
            <person name="Baldwin T."/>
            <person name="Calvo S.E."/>
            <person name="Chang Y.-L."/>
            <person name="DeCaprio D."/>
            <person name="Gale L.R."/>
            <person name="Gnerre S."/>
            <person name="Goswami R.S."/>
            <person name="Hammond-Kosack K."/>
            <person name="Harris L.J."/>
            <person name="Hilburn K."/>
            <person name="Kennell J.C."/>
            <person name="Kroken S."/>
            <person name="Magnuson J.K."/>
            <person name="Mannhaupt G."/>
            <person name="Mauceli E.W."/>
            <person name="Mewes H.-W."/>
            <person name="Mitterbauer R."/>
            <person name="Muehlbauer G."/>
            <person name="Muensterkoetter M."/>
            <person name="Nelson D."/>
            <person name="O'Donnell K."/>
            <person name="Ouellet T."/>
            <person name="Qi W."/>
            <person name="Quesneville H."/>
            <person name="Roncero M.I.G."/>
            <person name="Seong K.-Y."/>
            <person name="Tetko I.V."/>
            <person name="Urban M."/>
            <person name="Waalwijk C."/>
            <person name="Ward T.J."/>
            <person name="Yao J."/>
            <person name="Birren B.W."/>
            <person name="Kistler H.C."/>
        </authorList>
    </citation>
    <scope>NUCLEOTIDE SEQUENCE [LARGE SCALE GENOMIC DNA]</scope>
    <source>
        <strain evidence="4">ATCC MYA-4620 / CBS 123657 / FGSC 9075 / NRRL 31084 / PH-1</strain>
        <strain evidence="3">PH-1 / ATCC MYA-4620 / FGSC 9075 / NRRL 31084</strain>
    </source>
</reference>
<feature type="region of interest" description="Disordered" evidence="1">
    <location>
        <begin position="146"/>
        <end position="177"/>
    </location>
</feature>
<dbReference type="EnsemblFungi" id="CEF75100">
    <property type="protein sequence ID" value="CEF75100"/>
    <property type="gene ID" value="FGRRES_12196"/>
</dbReference>
<dbReference type="OrthoDB" id="10461779at2759"/>
<protein>
    <submittedName>
        <fullName evidence="2">Chromosome 1, complete genome</fullName>
    </submittedName>
</protein>
<name>I1S5S5_GIBZE</name>
<accession>A0A098D9G7</accession>
<feature type="compositionally biased region" description="Polar residues" evidence="1">
    <location>
        <begin position="146"/>
        <end position="162"/>
    </location>
</feature>
<keyword evidence="4" id="KW-1185">Reference proteome</keyword>
<sequence>MLPGASLDNKYGTATRFMIASRGKCTYYRTFRGMAESKRGFSVSDIAGPFGEAITVNCRLGQQHLGPSQPRSSLWTVQYSTSAFPRPMAGLDWTALRCVRAEVELTGYWGGMNDDAIAASRDAEKRLHVTFGDNSSMEYAVQCRAGQSRTEQNSAVEQNVGGSSREKGPLNGVSGCF</sequence>
<proteinExistence type="predicted"/>
<dbReference type="RefSeq" id="XP_011318708.1">
    <property type="nucleotide sequence ID" value="XM_011320406.1"/>
</dbReference>
<organism evidence="2 4">
    <name type="scientific">Gibberella zeae (strain ATCC MYA-4620 / CBS 123657 / FGSC 9075 / NRRL 31084 / PH-1)</name>
    <name type="common">Wheat head blight fungus</name>
    <name type="synonym">Fusarium graminearum</name>
    <dbReference type="NCBI Taxonomy" id="229533"/>
    <lineage>
        <taxon>Eukaryota</taxon>
        <taxon>Fungi</taxon>
        <taxon>Dikarya</taxon>
        <taxon>Ascomycota</taxon>
        <taxon>Pezizomycotina</taxon>
        <taxon>Sordariomycetes</taxon>
        <taxon>Hypocreomycetidae</taxon>
        <taxon>Hypocreales</taxon>
        <taxon>Nectriaceae</taxon>
        <taxon>Fusarium</taxon>
    </lineage>
</organism>
<dbReference type="VEuPathDB" id="FungiDB:FGRAMPH1_01G06589"/>
<evidence type="ECO:0000313" key="3">
    <source>
        <dbReference type="EnsemblFungi" id="CEF75100"/>
    </source>
</evidence>
<accession>I1S5S5</accession>
<dbReference type="HOGENOM" id="CLU_1517995_0_0_1"/>
<evidence type="ECO:0000313" key="4">
    <source>
        <dbReference type="Proteomes" id="UP000070720"/>
    </source>
</evidence>
<reference evidence="3" key="4">
    <citation type="submission" date="2017-01" db="UniProtKB">
        <authorList>
            <consortium name="EnsemblFungi"/>
        </authorList>
    </citation>
    <scope>IDENTIFICATION</scope>
    <source>
        <strain evidence="3">PH-1 / ATCC MYA-4620 / FGSC 9075 / NRRL 31084</strain>
    </source>
</reference>
<reference evidence="2 4" key="3">
    <citation type="journal article" date="2015" name="BMC Genomics">
        <title>The completed genome sequence of the pathogenic ascomycete fungus Fusarium graminearum.</title>
        <authorList>
            <person name="King R."/>
            <person name="Urban M."/>
            <person name="Hammond-Kosack M.C."/>
            <person name="Hassani-Pak K."/>
            <person name="Hammond-Kosack K.E."/>
        </authorList>
    </citation>
    <scope>NUCLEOTIDE SEQUENCE [LARGE SCALE GENOMIC DNA]</scope>
    <source>
        <strain evidence="4">ATCC MYA-4620 / CBS 123657 / FGSC 9075 / NRRL 31084 / PH-1</strain>
        <strain evidence="2">PH-1</strain>
    </source>
</reference>
<dbReference type="KEGG" id="fgr:FGSG_12196"/>
<evidence type="ECO:0000256" key="1">
    <source>
        <dbReference type="SAM" id="MobiDB-lite"/>
    </source>
</evidence>
<evidence type="ECO:0000313" key="2">
    <source>
        <dbReference type="EMBL" id="CEF75100.1"/>
    </source>
</evidence>
<dbReference type="AlphaFoldDB" id="I1S5S5"/>
<reference evidence="3 4" key="2">
    <citation type="journal article" date="2010" name="Nature">
        <title>Comparative genomics reveals mobile pathogenicity chromosomes in Fusarium.</title>
        <authorList>
            <person name="Ma L.J."/>
            <person name="van der Does H.C."/>
            <person name="Borkovich K.A."/>
            <person name="Coleman J.J."/>
            <person name="Daboussi M.J."/>
            <person name="Di Pietro A."/>
            <person name="Dufresne M."/>
            <person name="Freitag M."/>
            <person name="Grabherr M."/>
            <person name="Henrissat B."/>
            <person name="Houterman P.M."/>
            <person name="Kang S."/>
            <person name="Shim W.B."/>
            <person name="Woloshuk C."/>
            <person name="Xie X."/>
            <person name="Xu J.R."/>
            <person name="Antoniw J."/>
            <person name="Baker S.E."/>
            <person name="Bluhm B.H."/>
            <person name="Breakspear A."/>
            <person name="Brown D.W."/>
            <person name="Butchko R.A."/>
            <person name="Chapman S."/>
            <person name="Coulson R."/>
            <person name="Coutinho P.M."/>
            <person name="Danchin E.G."/>
            <person name="Diener A."/>
            <person name="Gale L.R."/>
            <person name="Gardiner D.M."/>
            <person name="Goff S."/>
            <person name="Hammond-Kosack K.E."/>
            <person name="Hilburn K."/>
            <person name="Hua-Van A."/>
            <person name="Jonkers W."/>
            <person name="Kazan K."/>
            <person name="Kodira C.D."/>
            <person name="Koehrsen M."/>
            <person name="Kumar L."/>
            <person name="Lee Y.H."/>
            <person name="Li L."/>
            <person name="Manners J.M."/>
            <person name="Miranda-Saavedra D."/>
            <person name="Mukherjee M."/>
            <person name="Park G."/>
            <person name="Park J."/>
            <person name="Park S.Y."/>
            <person name="Proctor R.H."/>
            <person name="Regev A."/>
            <person name="Ruiz-Roldan M.C."/>
            <person name="Sain D."/>
            <person name="Sakthikumar S."/>
            <person name="Sykes S."/>
            <person name="Schwartz D.C."/>
            <person name="Turgeon B.G."/>
            <person name="Wapinski I."/>
            <person name="Yoder O."/>
            <person name="Young S."/>
            <person name="Zeng Q."/>
            <person name="Zhou S."/>
            <person name="Galagan J."/>
            <person name="Cuomo C.A."/>
            <person name="Kistler H.C."/>
            <person name="Rep M."/>
        </authorList>
    </citation>
    <scope>GENOME REANNOTATION</scope>
    <source>
        <strain evidence="4">ATCC MYA-4620 / CBS 123657 / FGSC 9075 / NRRL 31084 / PH-1</strain>
        <strain evidence="3">PH-1 / ATCC MYA-4620 / FGSC 9075 / NRRL 31084</strain>
    </source>
</reference>
<dbReference type="EMBL" id="HG970332">
    <property type="protein sequence ID" value="CEF75100.1"/>
    <property type="molecule type" value="Genomic_DNA"/>
</dbReference>
<dbReference type="Proteomes" id="UP000070720">
    <property type="component" value="Chromosome 1"/>
</dbReference>
<gene>
    <name evidence="2" type="ORF">FGRAMPH1_01T06589</name>
</gene>
<dbReference type="InParanoid" id="I1S5S5"/>